<sequence length="154" mass="16877">ASTLFTLGLVTAVFVRVLGLGSNYTVCVCACVCVQGCTKGPHNQEKPPEPVKPDVTSSEDKEGADDLKPKFNEFIISAPKPLESIRRPSPDEPMVRLQQKISPSLRQALEKLKLSEDNPTEKKSRDTAPPLFSFHLPLLLLASRDYLSTGQDSN</sequence>
<feature type="region of interest" description="Disordered" evidence="1">
    <location>
        <begin position="111"/>
        <end position="130"/>
    </location>
</feature>
<dbReference type="PANTHER" id="PTHR46983">
    <property type="entry name" value="CYSTEINE AND HISTIDINE-RICH DOMAIN-CONTAINING PROTEIN 1"/>
    <property type="match status" value="1"/>
</dbReference>
<feature type="region of interest" description="Disordered" evidence="1">
    <location>
        <begin position="40"/>
        <end position="67"/>
    </location>
</feature>
<name>A0A4W5LR82_9TELE</name>
<reference evidence="3" key="2">
    <citation type="submission" date="2025-08" db="UniProtKB">
        <authorList>
            <consortium name="Ensembl"/>
        </authorList>
    </citation>
    <scope>IDENTIFICATION</scope>
</reference>
<proteinExistence type="predicted"/>
<evidence type="ECO:0000256" key="2">
    <source>
        <dbReference type="SAM" id="SignalP"/>
    </source>
</evidence>
<feature type="chain" id="PRO_5021331088" evidence="2">
    <location>
        <begin position="20"/>
        <end position="154"/>
    </location>
</feature>
<reference evidence="4" key="1">
    <citation type="submission" date="2018-06" db="EMBL/GenBank/DDBJ databases">
        <title>Genome assembly of Danube salmon.</title>
        <authorList>
            <person name="Macqueen D.J."/>
            <person name="Gundappa M.K."/>
        </authorList>
    </citation>
    <scope>NUCLEOTIDE SEQUENCE [LARGE SCALE GENOMIC DNA]</scope>
</reference>
<dbReference type="Ensembl" id="ENSHHUT00000029605.1">
    <property type="protein sequence ID" value="ENSHHUP00000028442.1"/>
    <property type="gene ID" value="ENSHHUG00000018118.1"/>
</dbReference>
<dbReference type="PANTHER" id="PTHR46983:SF4">
    <property type="entry name" value="CYSTEINE AND HISTIDINE-RICH DOMAIN-CONTAINING PROTEIN 1"/>
    <property type="match status" value="1"/>
</dbReference>
<dbReference type="Proteomes" id="UP000314982">
    <property type="component" value="Unassembled WGS sequence"/>
</dbReference>
<feature type="compositionally biased region" description="Basic and acidic residues" evidence="1">
    <location>
        <begin position="42"/>
        <end position="67"/>
    </location>
</feature>
<accession>A0A4W5LR82</accession>
<evidence type="ECO:0000256" key="1">
    <source>
        <dbReference type="SAM" id="MobiDB-lite"/>
    </source>
</evidence>
<dbReference type="GeneTree" id="ENSGT00940000154174"/>
<dbReference type="AlphaFoldDB" id="A0A4W5LR82"/>
<dbReference type="STRING" id="62062.ENSHHUP00000028442"/>
<feature type="signal peptide" evidence="2">
    <location>
        <begin position="1"/>
        <end position="19"/>
    </location>
</feature>
<dbReference type="InterPro" id="IPR039790">
    <property type="entry name" value="CHRD1"/>
</dbReference>
<feature type="compositionally biased region" description="Basic and acidic residues" evidence="1">
    <location>
        <begin position="111"/>
        <end position="126"/>
    </location>
</feature>
<protein>
    <submittedName>
        <fullName evidence="3">Uncharacterized protein</fullName>
    </submittedName>
</protein>
<keyword evidence="4" id="KW-1185">Reference proteome</keyword>
<keyword evidence="2" id="KW-0732">Signal</keyword>
<organism evidence="3 4">
    <name type="scientific">Hucho hucho</name>
    <name type="common">huchen</name>
    <dbReference type="NCBI Taxonomy" id="62062"/>
    <lineage>
        <taxon>Eukaryota</taxon>
        <taxon>Metazoa</taxon>
        <taxon>Chordata</taxon>
        <taxon>Craniata</taxon>
        <taxon>Vertebrata</taxon>
        <taxon>Euteleostomi</taxon>
        <taxon>Actinopterygii</taxon>
        <taxon>Neopterygii</taxon>
        <taxon>Teleostei</taxon>
        <taxon>Protacanthopterygii</taxon>
        <taxon>Salmoniformes</taxon>
        <taxon>Salmonidae</taxon>
        <taxon>Salmoninae</taxon>
        <taxon>Hucho</taxon>
    </lineage>
</organism>
<reference evidence="3" key="3">
    <citation type="submission" date="2025-09" db="UniProtKB">
        <authorList>
            <consortium name="Ensembl"/>
        </authorList>
    </citation>
    <scope>IDENTIFICATION</scope>
</reference>
<evidence type="ECO:0000313" key="4">
    <source>
        <dbReference type="Proteomes" id="UP000314982"/>
    </source>
</evidence>
<evidence type="ECO:0000313" key="3">
    <source>
        <dbReference type="Ensembl" id="ENSHHUP00000028442.1"/>
    </source>
</evidence>